<keyword evidence="1 6" id="KW-0813">Transport</keyword>
<name>A0ABS2MMZ1_9FIRM</name>
<feature type="modified residue" description="FMN phosphoryl threonine" evidence="6">
    <location>
        <position position="169"/>
    </location>
</feature>
<dbReference type="PANTHER" id="PTHR36118:SF1">
    <property type="entry name" value="ION-TRANSLOCATING OXIDOREDUCTASE COMPLEX SUBUNIT G"/>
    <property type="match status" value="1"/>
</dbReference>
<organism evidence="8 9">
    <name type="scientific">Fusibacter tunisiensis</name>
    <dbReference type="NCBI Taxonomy" id="1008308"/>
    <lineage>
        <taxon>Bacteria</taxon>
        <taxon>Bacillati</taxon>
        <taxon>Bacillota</taxon>
        <taxon>Clostridia</taxon>
        <taxon>Eubacteriales</taxon>
        <taxon>Eubacteriales Family XII. Incertae Sedis</taxon>
        <taxon>Fusibacter</taxon>
    </lineage>
</organism>
<dbReference type="InterPro" id="IPR010209">
    <property type="entry name" value="Ion_transpt_RnfG/RsxG"/>
</dbReference>
<evidence type="ECO:0000313" key="9">
    <source>
        <dbReference type="Proteomes" id="UP000767854"/>
    </source>
</evidence>
<dbReference type="PANTHER" id="PTHR36118">
    <property type="entry name" value="ION-TRANSLOCATING OXIDOREDUCTASE COMPLEX SUBUNIT G"/>
    <property type="match status" value="1"/>
</dbReference>
<evidence type="ECO:0000256" key="3">
    <source>
        <dbReference type="ARBA" id="ARBA00022630"/>
    </source>
</evidence>
<protein>
    <recommendedName>
        <fullName evidence="6">Ion-translocating oxidoreductase complex subunit G</fullName>
        <ecNumber evidence="6">7.-.-.-</ecNumber>
    </recommendedName>
    <alternativeName>
        <fullName evidence="6">Rnf electron transport complex subunit G</fullName>
    </alternativeName>
</protein>
<comment type="similarity">
    <text evidence="6">Belongs to the RnfG family.</text>
</comment>
<dbReference type="EC" id="7.-.-.-" evidence="6"/>
<comment type="function">
    <text evidence="6">Part of a membrane-bound complex that couples electron transfer with translocation of ions across the membrane.</text>
</comment>
<sequence>MKEIFKTGVVLLIICFVAALSLAFTNEITKDKIAEQRMMANELAKKEVLPAAATFQDVDEDLLLELIESYSPIIEAYIGYNDSNEVVGIVFKSTPTAFGGAIEVVTGIELSGEVTGLRIGSHQETPGLGAKAADADFYAQYAGKSTESYIGVSKTAASGNDIQAITGATITSDAVTVGANASIDAFKMIMETGGVGN</sequence>
<dbReference type="Pfam" id="PF04205">
    <property type="entry name" value="FMN_bind"/>
    <property type="match status" value="1"/>
</dbReference>
<keyword evidence="6" id="KW-0812">Transmembrane</keyword>
<evidence type="ECO:0000256" key="6">
    <source>
        <dbReference type="HAMAP-Rule" id="MF_00479"/>
    </source>
</evidence>
<dbReference type="EMBL" id="JAFBDT010000001">
    <property type="protein sequence ID" value="MBM7560768.1"/>
    <property type="molecule type" value="Genomic_DNA"/>
</dbReference>
<dbReference type="InterPro" id="IPR007329">
    <property type="entry name" value="FMN-bd"/>
</dbReference>
<keyword evidence="3 6" id="KW-0285">Flavoprotein</keyword>
<evidence type="ECO:0000313" key="8">
    <source>
        <dbReference type="EMBL" id="MBM7560768.1"/>
    </source>
</evidence>
<keyword evidence="6" id="KW-1133">Transmembrane helix</keyword>
<comment type="subunit">
    <text evidence="6">The complex is composed of six subunits: RnfA, RnfB, RnfC, RnfD, RnfE and RnfG.</text>
</comment>
<keyword evidence="6" id="KW-1003">Cell membrane</keyword>
<keyword evidence="6" id="KW-0472">Membrane</keyword>
<comment type="caution">
    <text evidence="8">The sequence shown here is derived from an EMBL/GenBank/DDBJ whole genome shotgun (WGS) entry which is preliminary data.</text>
</comment>
<keyword evidence="9" id="KW-1185">Reference proteome</keyword>
<keyword evidence="4 6" id="KW-0288">FMN</keyword>
<comment type="subcellular location">
    <subcellularLocation>
        <location evidence="6">Cell membrane</location>
        <topology evidence="6">Single-pass membrane protein</topology>
    </subcellularLocation>
</comment>
<evidence type="ECO:0000256" key="4">
    <source>
        <dbReference type="ARBA" id="ARBA00022643"/>
    </source>
</evidence>
<dbReference type="HAMAP" id="MF_00479">
    <property type="entry name" value="RsxG_RnfG"/>
    <property type="match status" value="1"/>
</dbReference>
<feature type="domain" description="FMN-binding" evidence="7">
    <location>
        <begin position="97"/>
        <end position="186"/>
    </location>
</feature>
<evidence type="ECO:0000256" key="5">
    <source>
        <dbReference type="ARBA" id="ARBA00022982"/>
    </source>
</evidence>
<comment type="cofactor">
    <cofactor evidence="6">
        <name>FMN</name>
        <dbReference type="ChEBI" id="CHEBI:58210"/>
    </cofactor>
</comment>
<keyword evidence="2 6" id="KW-0597">Phosphoprotein</keyword>
<keyword evidence="6" id="KW-1278">Translocase</keyword>
<gene>
    <name evidence="6" type="primary">rnfG</name>
    <name evidence="8" type="ORF">JOC49_000277</name>
</gene>
<accession>A0ABS2MMZ1</accession>
<evidence type="ECO:0000256" key="2">
    <source>
        <dbReference type="ARBA" id="ARBA00022553"/>
    </source>
</evidence>
<dbReference type="PIRSF" id="PIRSF006091">
    <property type="entry name" value="E_trnsport_RnfG"/>
    <property type="match status" value="1"/>
</dbReference>
<reference evidence="8 9" key="1">
    <citation type="submission" date="2021-01" db="EMBL/GenBank/DDBJ databases">
        <title>Genomic Encyclopedia of Type Strains, Phase IV (KMG-IV): sequencing the most valuable type-strain genomes for metagenomic binning, comparative biology and taxonomic classification.</title>
        <authorList>
            <person name="Goeker M."/>
        </authorList>
    </citation>
    <scope>NUCLEOTIDE SEQUENCE [LARGE SCALE GENOMIC DNA]</scope>
    <source>
        <strain evidence="8 9">DSM 24436</strain>
    </source>
</reference>
<dbReference type="RefSeq" id="WP_204661423.1">
    <property type="nucleotide sequence ID" value="NZ_JAFBDT010000001.1"/>
</dbReference>
<dbReference type="SMART" id="SM00900">
    <property type="entry name" value="FMN_bind"/>
    <property type="match status" value="1"/>
</dbReference>
<evidence type="ECO:0000259" key="7">
    <source>
        <dbReference type="SMART" id="SM00900"/>
    </source>
</evidence>
<dbReference type="NCBIfam" id="TIGR01947">
    <property type="entry name" value="rnfG"/>
    <property type="match status" value="1"/>
</dbReference>
<dbReference type="Proteomes" id="UP000767854">
    <property type="component" value="Unassembled WGS sequence"/>
</dbReference>
<keyword evidence="5 6" id="KW-0249">Electron transport</keyword>
<proteinExistence type="inferred from homology"/>
<evidence type="ECO:0000256" key="1">
    <source>
        <dbReference type="ARBA" id="ARBA00022448"/>
    </source>
</evidence>